<evidence type="ECO:0000313" key="3">
    <source>
        <dbReference type="Proteomes" id="UP001501204"/>
    </source>
</evidence>
<dbReference type="InterPro" id="IPR001853">
    <property type="entry name" value="DSBA-like_thioredoxin_dom"/>
</dbReference>
<dbReference type="Proteomes" id="UP001501204">
    <property type="component" value="Unassembled WGS sequence"/>
</dbReference>
<organism evidence="2 3">
    <name type="scientific">Kocuria aegyptia</name>
    <dbReference type="NCBI Taxonomy" id="330943"/>
    <lineage>
        <taxon>Bacteria</taxon>
        <taxon>Bacillati</taxon>
        <taxon>Actinomycetota</taxon>
        <taxon>Actinomycetes</taxon>
        <taxon>Micrococcales</taxon>
        <taxon>Micrococcaceae</taxon>
        <taxon>Kocuria</taxon>
    </lineage>
</organism>
<keyword evidence="3" id="KW-1185">Reference proteome</keyword>
<evidence type="ECO:0000313" key="2">
    <source>
        <dbReference type="EMBL" id="GAA1753855.1"/>
    </source>
</evidence>
<sequence>MTRVELTYAFDAYCGWCYGFAPALHGFAAANADRIQLRVLSGGLFTGPAAGPIGNYPHIPAANERIAALTGVAFGDPYQRMLTEGTTVMDSTAAATGLVALRRQAPERAVEFAAAIQDAWYLQGRDLRDAAVYRSIAVEHDLDVDAVTEAYAHPATRAEAQEDFRALRRLGVSQYPTLLLHTTTGVHRLGGPVASAQALTAALGAHLAPAAS</sequence>
<comment type="caution">
    <text evidence="2">The sequence shown here is derived from an EMBL/GenBank/DDBJ whole genome shotgun (WGS) entry which is preliminary data.</text>
</comment>
<gene>
    <name evidence="2" type="ORF">GCM10009767_11080</name>
</gene>
<dbReference type="EMBL" id="BAAAOA010000014">
    <property type="protein sequence ID" value="GAA1753855.1"/>
    <property type="molecule type" value="Genomic_DNA"/>
</dbReference>
<name>A0ABN2KDX2_9MICC</name>
<protein>
    <submittedName>
        <fullName evidence="2">DsbA family protein</fullName>
    </submittedName>
</protein>
<reference evidence="2 3" key="1">
    <citation type="journal article" date="2019" name="Int. J. Syst. Evol. Microbiol.">
        <title>The Global Catalogue of Microorganisms (GCM) 10K type strain sequencing project: providing services to taxonomists for standard genome sequencing and annotation.</title>
        <authorList>
            <consortium name="The Broad Institute Genomics Platform"/>
            <consortium name="The Broad Institute Genome Sequencing Center for Infectious Disease"/>
            <person name="Wu L."/>
            <person name="Ma J."/>
        </authorList>
    </citation>
    <scope>NUCLEOTIDE SEQUENCE [LARGE SCALE GENOMIC DNA]</scope>
    <source>
        <strain evidence="2 3">JCM 14735</strain>
    </source>
</reference>
<evidence type="ECO:0000259" key="1">
    <source>
        <dbReference type="Pfam" id="PF01323"/>
    </source>
</evidence>
<feature type="domain" description="DSBA-like thioredoxin" evidence="1">
    <location>
        <begin position="10"/>
        <end position="179"/>
    </location>
</feature>
<accession>A0ABN2KDX2</accession>
<dbReference type="InterPro" id="IPR036249">
    <property type="entry name" value="Thioredoxin-like_sf"/>
</dbReference>
<dbReference type="CDD" id="cd03025">
    <property type="entry name" value="DsbA_FrnE_like"/>
    <property type="match status" value="1"/>
</dbReference>
<dbReference type="Gene3D" id="3.40.30.10">
    <property type="entry name" value="Glutaredoxin"/>
    <property type="match status" value="1"/>
</dbReference>
<dbReference type="Gene3D" id="1.10.472.60">
    <property type="entry name" value="putative protein disulfide isomerase domain"/>
    <property type="match status" value="1"/>
</dbReference>
<proteinExistence type="predicted"/>
<dbReference type="RefSeq" id="WP_344120533.1">
    <property type="nucleotide sequence ID" value="NZ_BAAAOA010000014.1"/>
</dbReference>
<dbReference type="Pfam" id="PF01323">
    <property type="entry name" value="DSBA"/>
    <property type="match status" value="1"/>
</dbReference>
<dbReference type="SUPFAM" id="SSF52833">
    <property type="entry name" value="Thioredoxin-like"/>
    <property type="match status" value="1"/>
</dbReference>